<comment type="caution">
    <text evidence="1">The sequence shown here is derived from an EMBL/GenBank/DDBJ whole genome shotgun (WGS) entry which is preliminary data.</text>
</comment>
<organism evidence="1 2">
    <name type="scientific">Pseudoroseomonas cervicalis ATCC 49957</name>
    <dbReference type="NCBI Taxonomy" id="525371"/>
    <lineage>
        <taxon>Bacteria</taxon>
        <taxon>Pseudomonadati</taxon>
        <taxon>Pseudomonadota</taxon>
        <taxon>Alphaproteobacteria</taxon>
        <taxon>Acetobacterales</taxon>
        <taxon>Roseomonadaceae</taxon>
        <taxon>Roseomonas</taxon>
    </lineage>
</organism>
<protein>
    <submittedName>
        <fullName evidence="1">Uncharacterized protein</fullName>
    </submittedName>
</protein>
<name>D5RKT7_9PROT</name>
<dbReference type="EMBL" id="ADVL01000281">
    <property type="protein sequence ID" value="EFH12083.1"/>
    <property type="molecule type" value="Genomic_DNA"/>
</dbReference>
<dbReference type="HOGENOM" id="CLU_741162_0_0_5"/>
<evidence type="ECO:0000313" key="2">
    <source>
        <dbReference type="Proteomes" id="UP000005324"/>
    </source>
</evidence>
<accession>D5RKT7</accession>
<evidence type="ECO:0000313" key="1">
    <source>
        <dbReference type="EMBL" id="EFH12083.1"/>
    </source>
</evidence>
<sequence length="376" mass="41879">MTDIKKIHRQAMEQSDLALMEKARGNTAAAHSHFQLAYDLEATAAHALLHDTSAEPTRSVLFRSAATLAQDCGRLEDAEKLIYKALAGEPPSDIADELRDLLEQVSFQRHLELRGVELSDDEIQMAITGKSVGFGMAPTDALLSRVRSTETLLFRTAERKQNRPYRDKGRRGGQLAQDLELYMSVPRAACFAVTFRVGSSPQRSLPGLSTGEEVIDELLDCLQLYAEGNAEQLRHRIKEEAYYRNFVSLARTLQPDGAKLNMVGFTTVRRGRVKQVAMRQPSDETPELVPLDVLPEKDKGKGEEGETVHLSGMLKVANSMKKQDEIQLLMSDKKKVTVVVPPGMMSDIVKPLWDTEVSVTSTRKGKKLHLMQIRPA</sequence>
<keyword evidence="2" id="KW-1185">Reference proteome</keyword>
<gene>
    <name evidence="1" type="ORF">HMPREF0731_1697</name>
</gene>
<dbReference type="AlphaFoldDB" id="D5RKT7"/>
<dbReference type="OrthoDB" id="1100739at2"/>
<proteinExistence type="predicted"/>
<dbReference type="RefSeq" id="WP_007004921.1">
    <property type="nucleotide sequence ID" value="NZ_GG770780.1"/>
</dbReference>
<dbReference type="Proteomes" id="UP000005324">
    <property type="component" value="Unassembled WGS sequence"/>
</dbReference>
<reference evidence="1 2" key="1">
    <citation type="submission" date="2010-04" db="EMBL/GenBank/DDBJ databases">
        <authorList>
            <person name="Qin X."/>
            <person name="Bachman B."/>
            <person name="Battles P."/>
            <person name="Bell A."/>
            <person name="Bess C."/>
            <person name="Bickham C."/>
            <person name="Chaboub L."/>
            <person name="Chen D."/>
            <person name="Coyle M."/>
            <person name="Deiros D.R."/>
            <person name="Dinh H."/>
            <person name="Forbes L."/>
            <person name="Fowler G."/>
            <person name="Francisco L."/>
            <person name="Fu Q."/>
            <person name="Gubbala S."/>
            <person name="Hale W."/>
            <person name="Han Y."/>
            <person name="Hemphill L."/>
            <person name="Highlander S.K."/>
            <person name="Hirani K."/>
            <person name="Hogues M."/>
            <person name="Jackson L."/>
            <person name="Jakkamsetti A."/>
            <person name="Javaid M."/>
            <person name="Jiang H."/>
            <person name="Korchina V."/>
            <person name="Kovar C."/>
            <person name="Lara F."/>
            <person name="Lee S."/>
            <person name="Mata R."/>
            <person name="Mathew T."/>
            <person name="Moen C."/>
            <person name="Morales K."/>
            <person name="Munidasa M."/>
            <person name="Nazareth L."/>
            <person name="Ngo R."/>
            <person name="Nguyen L."/>
            <person name="Okwuonu G."/>
            <person name="Ongeri F."/>
            <person name="Patil S."/>
            <person name="Petrosino J."/>
            <person name="Pham C."/>
            <person name="Pham P."/>
            <person name="Pu L.-L."/>
            <person name="Puazo M."/>
            <person name="Raj R."/>
            <person name="Reid J."/>
            <person name="Rouhana J."/>
            <person name="Saada N."/>
            <person name="Shang Y."/>
            <person name="Simmons D."/>
            <person name="Thornton R."/>
            <person name="Warren J."/>
            <person name="Weissenberger G."/>
            <person name="Zhang J."/>
            <person name="Zhang L."/>
            <person name="Zhou C."/>
            <person name="Zhu D."/>
            <person name="Muzny D."/>
            <person name="Worley K."/>
            <person name="Gibbs R."/>
        </authorList>
    </citation>
    <scope>NUCLEOTIDE SEQUENCE [LARGE SCALE GENOMIC DNA]</scope>
    <source>
        <strain evidence="1 2">ATCC 49957</strain>
    </source>
</reference>